<dbReference type="PROSITE" id="PS01332">
    <property type="entry name" value="HTH_RRF2_1"/>
    <property type="match status" value="1"/>
</dbReference>
<dbReference type="GO" id="GO:0005829">
    <property type="term" value="C:cytosol"/>
    <property type="evidence" value="ECO:0007669"/>
    <property type="project" value="TreeGrafter"/>
</dbReference>
<accession>A0A9W6GSR4</accession>
<sequence length="149" mass="16076">MLTNKAKYALKALAHLADYRPGQSVGIRDIAEAENIPKKFLDTILCELRVAGLVESKMGKGGGYSLARPATDISVGDVVRVIDGTLAPISCANHSPFRPCEDCRDPEYCAIRLIMLDAKIALASVLDNFNIASMRAISAAADGPFMWHI</sequence>
<dbReference type="InterPro" id="IPR030489">
    <property type="entry name" value="TR_Rrf2-type_CS"/>
</dbReference>
<dbReference type="AlphaFoldDB" id="A0A9W6GSR4"/>
<gene>
    <name evidence="2" type="ORF">LMG27198_13430</name>
</gene>
<dbReference type="PANTHER" id="PTHR33221:SF5">
    <property type="entry name" value="HTH-TYPE TRANSCRIPTIONAL REGULATOR ISCR"/>
    <property type="match status" value="1"/>
</dbReference>
<organism evidence="2 3">
    <name type="scientific">Methylocystis echinoides</name>
    <dbReference type="NCBI Taxonomy" id="29468"/>
    <lineage>
        <taxon>Bacteria</taxon>
        <taxon>Pseudomonadati</taxon>
        <taxon>Pseudomonadota</taxon>
        <taxon>Alphaproteobacteria</taxon>
        <taxon>Hyphomicrobiales</taxon>
        <taxon>Methylocystaceae</taxon>
        <taxon>Methylocystis</taxon>
    </lineage>
</organism>
<dbReference type="InterPro" id="IPR000944">
    <property type="entry name" value="Tscrpt_reg_Rrf2"/>
</dbReference>
<comment type="caution">
    <text evidence="2">The sequence shown here is derived from an EMBL/GenBank/DDBJ whole genome shotgun (WGS) entry which is preliminary data.</text>
</comment>
<dbReference type="Gene3D" id="1.10.10.10">
    <property type="entry name" value="Winged helix-like DNA-binding domain superfamily/Winged helix DNA-binding domain"/>
    <property type="match status" value="1"/>
</dbReference>
<dbReference type="NCBIfam" id="TIGR00738">
    <property type="entry name" value="rrf2_super"/>
    <property type="match status" value="1"/>
</dbReference>
<dbReference type="SUPFAM" id="SSF46785">
    <property type="entry name" value="Winged helix' DNA-binding domain"/>
    <property type="match status" value="1"/>
</dbReference>
<dbReference type="Proteomes" id="UP001144323">
    <property type="component" value="Unassembled WGS sequence"/>
</dbReference>
<dbReference type="EMBL" id="BSEC01000001">
    <property type="protein sequence ID" value="GLI92351.1"/>
    <property type="molecule type" value="Genomic_DNA"/>
</dbReference>
<proteinExistence type="predicted"/>
<dbReference type="InterPro" id="IPR036390">
    <property type="entry name" value="WH_DNA-bd_sf"/>
</dbReference>
<keyword evidence="3" id="KW-1185">Reference proteome</keyword>
<dbReference type="Pfam" id="PF02082">
    <property type="entry name" value="Rrf2"/>
    <property type="match status" value="1"/>
</dbReference>
<dbReference type="InterPro" id="IPR036388">
    <property type="entry name" value="WH-like_DNA-bd_sf"/>
</dbReference>
<dbReference type="RefSeq" id="WP_281801515.1">
    <property type="nucleotide sequence ID" value="NZ_BSEC01000001.1"/>
</dbReference>
<evidence type="ECO:0000313" key="3">
    <source>
        <dbReference type="Proteomes" id="UP001144323"/>
    </source>
</evidence>
<evidence type="ECO:0000256" key="1">
    <source>
        <dbReference type="ARBA" id="ARBA00023125"/>
    </source>
</evidence>
<evidence type="ECO:0000313" key="2">
    <source>
        <dbReference type="EMBL" id="GLI92351.1"/>
    </source>
</evidence>
<dbReference type="PANTHER" id="PTHR33221">
    <property type="entry name" value="WINGED HELIX-TURN-HELIX TRANSCRIPTIONAL REGULATOR, RRF2 FAMILY"/>
    <property type="match status" value="1"/>
</dbReference>
<dbReference type="PROSITE" id="PS51197">
    <property type="entry name" value="HTH_RRF2_2"/>
    <property type="match status" value="1"/>
</dbReference>
<dbReference type="GO" id="GO:0003677">
    <property type="term" value="F:DNA binding"/>
    <property type="evidence" value="ECO:0007669"/>
    <property type="project" value="UniProtKB-KW"/>
</dbReference>
<protein>
    <submittedName>
        <fullName evidence="2">Rrf2 family transcriptional regulator</fullName>
    </submittedName>
</protein>
<name>A0A9W6GSR4_9HYPH</name>
<keyword evidence="1" id="KW-0238">DNA-binding</keyword>
<reference evidence="2" key="1">
    <citation type="journal article" date="2023" name="Int. J. Syst. Evol. Microbiol.">
        <title>Methylocystis iwaonis sp. nov., a type II methane-oxidizing bacterium from surface soil of a rice paddy field in Japan, and emended description of the genus Methylocystis (ex Whittenbury et al. 1970) Bowman et al. 1993.</title>
        <authorList>
            <person name="Kaise H."/>
            <person name="Sawadogo J.B."/>
            <person name="Alam M.S."/>
            <person name="Ueno C."/>
            <person name="Dianou D."/>
            <person name="Shinjo R."/>
            <person name="Asakawa S."/>
        </authorList>
    </citation>
    <scope>NUCLEOTIDE SEQUENCE</scope>
    <source>
        <strain evidence="2">LMG27198</strain>
    </source>
</reference>
<dbReference type="GO" id="GO:0003700">
    <property type="term" value="F:DNA-binding transcription factor activity"/>
    <property type="evidence" value="ECO:0007669"/>
    <property type="project" value="TreeGrafter"/>
</dbReference>